<evidence type="ECO:0000256" key="1">
    <source>
        <dbReference type="SAM" id="Coils"/>
    </source>
</evidence>
<dbReference type="Proteomes" id="UP001597171">
    <property type="component" value="Unassembled WGS sequence"/>
</dbReference>
<evidence type="ECO:0000313" key="2">
    <source>
        <dbReference type="EMBL" id="MFD1333661.1"/>
    </source>
</evidence>
<feature type="coiled-coil region" evidence="1">
    <location>
        <begin position="292"/>
        <end position="326"/>
    </location>
</feature>
<dbReference type="EMBL" id="JBHTMX010000289">
    <property type="protein sequence ID" value="MFD1333661.1"/>
    <property type="molecule type" value="Genomic_DNA"/>
</dbReference>
<keyword evidence="3" id="KW-1185">Reference proteome</keyword>
<name>A0ABW3ZBQ1_9HYPH</name>
<protein>
    <recommendedName>
        <fullName evidence="4">DUF4139 domain-containing protein</fullName>
    </recommendedName>
</protein>
<feature type="non-terminal residue" evidence="2">
    <location>
        <position position="1"/>
    </location>
</feature>
<comment type="caution">
    <text evidence="2">The sequence shown here is derived from an EMBL/GenBank/DDBJ whole genome shotgun (WGS) entry which is preliminary data.</text>
</comment>
<sequence length="334" mass="35236">AAPGAQRPRAAPAAAEAEATEGEVSARYALPARVTLAAGRTISMPIADIAAASERVSLFTPGAASRHPVAALVVTNGSKATLPPGVVTVYDAKAGYEGDARLPSTPAGETRMASFALDRKVEIRTDRQSDNRVLDVKIVDGTVTASVVDRRKTTYAVKGAPDQPRTVVIEHPRLPDWTFRSANLSGETADARRLKAVVPAGGSVDIVAEEEITRSQSFRLSSAPNAQLVRLASSATDPAVKQKLSALAKARGALVAANKEIGDIDTAAARIRSEQERIRSNLSAVPADGALARSYLERMTAQETELTELEAARTEKRAAIGALERELNALVRAF</sequence>
<reference evidence="3" key="1">
    <citation type="journal article" date="2019" name="Int. J. Syst. Evol. Microbiol.">
        <title>The Global Catalogue of Microorganisms (GCM) 10K type strain sequencing project: providing services to taxonomists for standard genome sequencing and annotation.</title>
        <authorList>
            <consortium name="The Broad Institute Genomics Platform"/>
            <consortium name="The Broad Institute Genome Sequencing Center for Infectious Disease"/>
            <person name="Wu L."/>
            <person name="Ma J."/>
        </authorList>
    </citation>
    <scope>NUCLEOTIDE SEQUENCE [LARGE SCALE GENOMIC DNA]</scope>
    <source>
        <strain evidence="3">CCUG 61696</strain>
    </source>
</reference>
<evidence type="ECO:0008006" key="4">
    <source>
        <dbReference type="Google" id="ProtNLM"/>
    </source>
</evidence>
<evidence type="ECO:0000313" key="3">
    <source>
        <dbReference type="Proteomes" id="UP001597171"/>
    </source>
</evidence>
<gene>
    <name evidence="2" type="ORF">ACFQ4O_16785</name>
</gene>
<accession>A0ABW3ZBQ1</accession>
<organism evidence="2 3">
    <name type="scientific">Methylopila musalis</name>
    <dbReference type="NCBI Taxonomy" id="1134781"/>
    <lineage>
        <taxon>Bacteria</taxon>
        <taxon>Pseudomonadati</taxon>
        <taxon>Pseudomonadota</taxon>
        <taxon>Alphaproteobacteria</taxon>
        <taxon>Hyphomicrobiales</taxon>
        <taxon>Methylopilaceae</taxon>
        <taxon>Methylopila</taxon>
    </lineage>
</organism>
<proteinExistence type="predicted"/>
<keyword evidence="1" id="KW-0175">Coiled coil</keyword>